<dbReference type="EMBL" id="HQ317390">
    <property type="protein sequence ID" value="AFK66664.1"/>
    <property type="molecule type" value="Genomic_DNA"/>
</dbReference>
<evidence type="ECO:0000256" key="1">
    <source>
        <dbReference type="SAM" id="MobiDB-lite"/>
    </source>
</evidence>
<protein>
    <submittedName>
        <fullName evidence="2">Uncharacterized protein</fullName>
    </submittedName>
</protein>
<feature type="region of interest" description="Disordered" evidence="1">
    <location>
        <begin position="88"/>
        <end position="135"/>
    </location>
</feature>
<dbReference type="RefSeq" id="YP_006489254.1">
    <property type="nucleotide sequence ID" value="NC_018088.1"/>
</dbReference>
<reference evidence="2 3" key="1">
    <citation type="journal article" date="2013" name="Extremophiles">
        <title>Genomic analysis of cold-active Colwelliaphage 9A and psychrophilic phage-host interactions.</title>
        <authorList>
            <person name="Colangelo-Lillis J.R."/>
            <person name="Deming J.W."/>
        </authorList>
    </citation>
    <scope>NUCLEOTIDE SEQUENCE [LARGE SCALE GENOMIC DNA]</scope>
    <source>
        <strain evidence="2">9A</strain>
    </source>
</reference>
<dbReference type="KEGG" id="vg:13165485"/>
<dbReference type="Proteomes" id="UP000005266">
    <property type="component" value="Segment"/>
</dbReference>
<gene>
    <name evidence="2" type="ORF">COPG_00068</name>
</gene>
<keyword evidence="3" id="KW-1185">Reference proteome</keyword>
<proteinExistence type="predicted"/>
<accession>I3UME9</accession>
<name>I3UME9_9CAUD</name>
<evidence type="ECO:0000313" key="3">
    <source>
        <dbReference type="Proteomes" id="UP000005266"/>
    </source>
</evidence>
<sequence>MTVETAILDIDNQGVGKKVLTQYEPHTISIVGVNALGVNINKVKSKSDDFLETDKGKELMNKVNKAKALDKAKPEDELTDEEREALKLEQAKEGDVEGDVEAPVVDTDPEKPVVDTSTDEDPEDAPKVDPEAPEGDVAPVVVDEPVIEDTLVIEDTPVVIEDEPVIEDTPVIEDVPVIEIGDGDSTDKAKSFTSSEMITAQTDILKGVHTLVDKIHKAIPDASLWEITDMVYSSIWKVEDAIWSAENSEWNDIYDEVSAEVSGRVNKAKALKISEDGSLEQKLKSLEAIDPALAIVFKAQMDENAINKAKALDAENETKAVIRAKALEQGAVDFKRIATDGNTTEQIVDAMTSLAISDKATHTVIAKALATASAITMGGELFKDMGSSADAIQLSEPEYVMSKAKSLVDENGGNLAAAKATVRQTEDYIALYK</sequence>
<organism evidence="2 3">
    <name type="scientific">Colwellia phage 9A</name>
    <dbReference type="NCBI Taxonomy" id="765765"/>
    <lineage>
        <taxon>Viruses</taxon>
        <taxon>Duplodnaviria</taxon>
        <taxon>Heunggongvirae</taxon>
        <taxon>Uroviricota</taxon>
        <taxon>Caudoviricetes</taxon>
        <taxon>Franklinbayvirus</taxon>
        <taxon>Franklinbayvirus fv9A</taxon>
    </lineage>
</organism>
<evidence type="ECO:0000313" key="2">
    <source>
        <dbReference type="EMBL" id="AFK66664.1"/>
    </source>
</evidence>
<dbReference type="GeneID" id="13165485"/>